<dbReference type="AlphaFoldDB" id="A0A3Q0ER51"/>
<dbReference type="RefSeq" id="XP_022632697.1">
    <property type="nucleotide sequence ID" value="XM_022776976.1"/>
</dbReference>
<proteinExistence type="predicted"/>
<reference evidence="2" key="1">
    <citation type="submission" date="2025-08" db="UniProtKB">
        <authorList>
            <consortium name="RefSeq"/>
        </authorList>
    </citation>
    <scope>IDENTIFICATION</scope>
    <source>
        <tissue evidence="2">Leaf</tissue>
    </source>
</reference>
<keyword evidence="1" id="KW-1185">Reference proteome</keyword>
<dbReference type="OrthoDB" id="1939627at2759"/>
<accession>A0A3Q0ER51</accession>
<protein>
    <submittedName>
        <fullName evidence="2">Uncharacterized protein LOC111240913</fullName>
    </submittedName>
</protein>
<name>A0A3Q0ER51_VIGRR</name>
<evidence type="ECO:0000313" key="2">
    <source>
        <dbReference type="RefSeq" id="XP_022632697.1"/>
    </source>
</evidence>
<dbReference type="Proteomes" id="UP000087766">
    <property type="component" value="Unplaced"/>
</dbReference>
<sequence length="118" mass="13192">MPNEIPIRPWPRLASLYSPPQSHLPSQTAEEMRSIEKESKGIHIELWDSDKANGIRVVTVAGENTGAEMKTNQSQKKRPNMTVVYANSNVLCVNNSMVFNSSCTHRNPESSKGRLMLP</sequence>
<gene>
    <name evidence="2" type="primary">LOC111240913</name>
</gene>
<evidence type="ECO:0000313" key="1">
    <source>
        <dbReference type="Proteomes" id="UP000087766"/>
    </source>
</evidence>
<dbReference type="KEGG" id="vra:111240913"/>
<organism evidence="1 2">
    <name type="scientific">Vigna radiata var. radiata</name>
    <name type="common">Mung bean</name>
    <name type="synonym">Phaseolus aureus</name>
    <dbReference type="NCBI Taxonomy" id="3916"/>
    <lineage>
        <taxon>Eukaryota</taxon>
        <taxon>Viridiplantae</taxon>
        <taxon>Streptophyta</taxon>
        <taxon>Embryophyta</taxon>
        <taxon>Tracheophyta</taxon>
        <taxon>Spermatophyta</taxon>
        <taxon>Magnoliopsida</taxon>
        <taxon>eudicotyledons</taxon>
        <taxon>Gunneridae</taxon>
        <taxon>Pentapetalae</taxon>
        <taxon>rosids</taxon>
        <taxon>fabids</taxon>
        <taxon>Fabales</taxon>
        <taxon>Fabaceae</taxon>
        <taxon>Papilionoideae</taxon>
        <taxon>50 kb inversion clade</taxon>
        <taxon>NPAAA clade</taxon>
        <taxon>indigoferoid/millettioid clade</taxon>
        <taxon>Phaseoleae</taxon>
        <taxon>Vigna</taxon>
    </lineage>
</organism>
<dbReference type="GeneID" id="111240913"/>